<evidence type="ECO:0000313" key="3">
    <source>
        <dbReference type="Proteomes" id="UP000823637"/>
    </source>
</evidence>
<feature type="transmembrane region" description="Helical" evidence="1">
    <location>
        <begin position="824"/>
        <end position="843"/>
    </location>
</feature>
<dbReference type="AlphaFoldDB" id="A0A9D9EKJ0"/>
<feature type="transmembrane region" description="Helical" evidence="1">
    <location>
        <begin position="95"/>
        <end position="112"/>
    </location>
</feature>
<feature type="transmembrane region" description="Helical" evidence="1">
    <location>
        <begin position="219"/>
        <end position="238"/>
    </location>
</feature>
<proteinExistence type="predicted"/>
<evidence type="ECO:0008006" key="4">
    <source>
        <dbReference type="Google" id="ProtNLM"/>
    </source>
</evidence>
<keyword evidence="1" id="KW-0812">Transmembrane</keyword>
<keyword evidence="1" id="KW-0472">Membrane</keyword>
<feature type="transmembrane region" description="Helical" evidence="1">
    <location>
        <begin position="519"/>
        <end position="536"/>
    </location>
</feature>
<evidence type="ECO:0000256" key="1">
    <source>
        <dbReference type="SAM" id="Phobius"/>
    </source>
</evidence>
<protein>
    <recommendedName>
        <fullName evidence="4">Bacterial membrane protein YfhO</fullName>
    </recommendedName>
</protein>
<organism evidence="2 3">
    <name type="scientific">Candidatus Enterocola intestinipullorum</name>
    <dbReference type="NCBI Taxonomy" id="2840783"/>
    <lineage>
        <taxon>Bacteria</taxon>
        <taxon>Pseudomonadati</taxon>
        <taxon>Bacteroidota</taxon>
        <taxon>Bacteroidia</taxon>
        <taxon>Bacteroidales</taxon>
        <taxon>Candidatus Enterocola</taxon>
    </lineage>
</organism>
<reference evidence="2" key="2">
    <citation type="journal article" date="2021" name="PeerJ">
        <title>Extensive microbial diversity within the chicken gut microbiome revealed by metagenomics and culture.</title>
        <authorList>
            <person name="Gilroy R."/>
            <person name="Ravi A."/>
            <person name="Getino M."/>
            <person name="Pursley I."/>
            <person name="Horton D.L."/>
            <person name="Alikhan N.F."/>
            <person name="Baker D."/>
            <person name="Gharbi K."/>
            <person name="Hall N."/>
            <person name="Watson M."/>
            <person name="Adriaenssens E.M."/>
            <person name="Foster-Nyarko E."/>
            <person name="Jarju S."/>
            <person name="Secka A."/>
            <person name="Antonio M."/>
            <person name="Oren A."/>
            <person name="Chaudhuri R.R."/>
            <person name="La Ragione R."/>
            <person name="Hildebrand F."/>
            <person name="Pallen M.J."/>
        </authorList>
    </citation>
    <scope>NUCLEOTIDE SEQUENCE</scope>
    <source>
        <strain evidence="2">D3-1215</strain>
    </source>
</reference>
<dbReference type="PANTHER" id="PTHR38454">
    <property type="entry name" value="INTEGRAL MEMBRANE PROTEIN-RELATED"/>
    <property type="match status" value="1"/>
</dbReference>
<accession>A0A9D9EKJ0</accession>
<feature type="transmembrane region" description="Helical" evidence="1">
    <location>
        <begin position="548"/>
        <end position="567"/>
    </location>
</feature>
<feature type="transmembrane region" description="Helical" evidence="1">
    <location>
        <begin position="463"/>
        <end position="481"/>
    </location>
</feature>
<sequence>MKKVLPHVTAVLVFLIITLAYLYPVLQGKTIYGADTQSYIGMSKEAHDYNETHDDQALWTNSMFGGMPTYQICMDQPDTVLKYIDSALRILPGPSYRVFLYLAGFYVLLLLFGVNPYMAIAGSIAFAFGSYNLIIIVAGHNTKAVAIAYMAPIIASIWYALRKNPWTGSALLAFFLGMGLYANHVQIIYYTLFVVIILGISELVFAIKEKQVSGFFKRIGILCIGALVAVGLNATRLLTTSEYVKATMRGESNGLTLENSDSHGLDKDYITAWSYGVGESMTLMIPDFMGGASAGQLDEASNTAQAFAERTGLRELGRELTDSEKARIDRYVRNDPESFRPRNLAEFMYSYSMPLYWGDQPFTAGPVYAGAIVCFLFVLGLMVVPQRQRWWLLASAILGLLLSWGRNFMPLTDFFIDFVPMYNKFRTVSMTLTITCLAMCIMAALALKEMFSDSIDNKRKLKYLYISAGITASVCLLFAIFPSLAGDFRAPGDAAFTGDYAFLQDTLPADRKDMLSSDAMRSFLFIILTAAVLYVHVKGWLKSKAVSVSLLGMLVAVDMIGVAARYLNADSFVDNKNVVTERKPSPADDYILRDKSLDYRVLDLTVDIFNSSAPSYFHKTVGGYSAVKLRRYQELIDIQLAPEIAAFTQGLREIASESGIDSLFEKSGVLNMLNTKYVIFHPSAIPLMNKYAYGNAWLVDRIRFAENADEEISLLDDVDLREVLVMDKQFASEVPENRFETEGADIQLVSYEPGKLKYLVTAPTPQMAVFSEIFYYKGWKAVRDNGEELPILRGNYLLRAVYLPQGSYELDFRFDPKSYSIGNVLEIISSVLLTLAFACIIFAKFRKNRTAA</sequence>
<dbReference type="Proteomes" id="UP000823637">
    <property type="component" value="Unassembled WGS sequence"/>
</dbReference>
<dbReference type="InterPro" id="IPR018580">
    <property type="entry name" value="Uncharacterised_YfhO"/>
</dbReference>
<gene>
    <name evidence="2" type="ORF">IAC32_03830</name>
</gene>
<feature type="transmembrane region" description="Helical" evidence="1">
    <location>
        <begin position="119"/>
        <end position="138"/>
    </location>
</feature>
<reference evidence="2" key="1">
    <citation type="submission" date="2020-10" db="EMBL/GenBank/DDBJ databases">
        <authorList>
            <person name="Gilroy R."/>
        </authorList>
    </citation>
    <scope>NUCLEOTIDE SEQUENCE</scope>
    <source>
        <strain evidence="2">D3-1215</strain>
    </source>
</reference>
<evidence type="ECO:0000313" key="2">
    <source>
        <dbReference type="EMBL" id="MBO8446859.1"/>
    </source>
</evidence>
<feature type="transmembrane region" description="Helical" evidence="1">
    <location>
        <begin position="429"/>
        <end position="451"/>
    </location>
</feature>
<comment type="caution">
    <text evidence="2">The sequence shown here is derived from an EMBL/GenBank/DDBJ whole genome shotgun (WGS) entry which is preliminary data.</text>
</comment>
<feature type="transmembrane region" description="Helical" evidence="1">
    <location>
        <begin position="188"/>
        <end position="207"/>
    </location>
</feature>
<feature type="transmembrane region" description="Helical" evidence="1">
    <location>
        <begin position="144"/>
        <end position="161"/>
    </location>
</feature>
<dbReference type="EMBL" id="JADIMR010000054">
    <property type="protein sequence ID" value="MBO8446859.1"/>
    <property type="molecule type" value="Genomic_DNA"/>
</dbReference>
<feature type="transmembrane region" description="Helical" evidence="1">
    <location>
        <begin position="390"/>
        <end position="409"/>
    </location>
</feature>
<name>A0A9D9EKJ0_9BACT</name>
<dbReference type="PANTHER" id="PTHR38454:SF1">
    <property type="entry name" value="INTEGRAL MEMBRANE PROTEIN"/>
    <property type="match status" value="1"/>
</dbReference>
<feature type="transmembrane region" description="Helical" evidence="1">
    <location>
        <begin position="7"/>
        <end position="26"/>
    </location>
</feature>
<feature type="transmembrane region" description="Helical" evidence="1">
    <location>
        <begin position="362"/>
        <end position="383"/>
    </location>
</feature>
<keyword evidence="1" id="KW-1133">Transmembrane helix</keyword>